<evidence type="ECO:0000313" key="3">
    <source>
        <dbReference type="EMBL" id="KAK1612598.1"/>
    </source>
</evidence>
<protein>
    <recommendedName>
        <fullName evidence="2">No apical meristem-associated C-terminal domain-containing protein</fullName>
    </recommendedName>
</protein>
<feature type="region of interest" description="Disordered" evidence="1">
    <location>
        <begin position="1"/>
        <end position="65"/>
    </location>
</feature>
<evidence type="ECO:0000259" key="2">
    <source>
        <dbReference type="Pfam" id="PF14303"/>
    </source>
</evidence>
<accession>A0AAD8R4L2</accession>
<reference evidence="3" key="1">
    <citation type="submission" date="2023-07" db="EMBL/GenBank/DDBJ databases">
        <title>A chromosome-level genome assembly of Lolium multiflorum.</title>
        <authorList>
            <person name="Chen Y."/>
            <person name="Copetti D."/>
            <person name="Kolliker R."/>
            <person name="Studer B."/>
        </authorList>
    </citation>
    <scope>NUCLEOTIDE SEQUENCE</scope>
    <source>
        <strain evidence="3">02402/16</strain>
        <tissue evidence="3">Leaf</tissue>
    </source>
</reference>
<dbReference type="PANTHER" id="PTHR45125:SF48">
    <property type="entry name" value="MYB-LIKE DOMAIN-CONTAINING PROTEIN"/>
    <property type="match status" value="1"/>
</dbReference>
<dbReference type="EMBL" id="JAUUTY010000007">
    <property type="protein sequence ID" value="KAK1612598.1"/>
    <property type="molecule type" value="Genomic_DNA"/>
</dbReference>
<comment type="caution">
    <text evidence="3">The sequence shown here is derived from an EMBL/GenBank/DDBJ whole genome shotgun (WGS) entry which is preliminary data.</text>
</comment>
<organism evidence="3 4">
    <name type="scientific">Lolium multiflorum</name>
    <name type="common">Italian ryegrass</name>
    <name type="synonym">Lolium perenne subsp. multiflorum</name>
    <dbReference type="NCBI Taxonomy" id="4521"/>
    <lineage>
        <taxon>Eukaryota</taxon>
        <taxon>Viridiplantae</taxon>
        <taxon>Streptophyta</taxon>
        <taxon>Embryophyta</taxon>
        <taxon>Tracheophyta</taxon>
        <taxon>Spermatophyta</taxon>
        <taxon>Magnoliopsida</taxon>
        <taxon>Liliopsida</taxon>
        <taxon>Poales</taxon>
        <taxon>Poaceae</taxon>
        <taxon>BOP clade</taxon>
        <taxon>Pooideae</taxon>
        <taxon>Poodae</taxon>
        <taxon>Poeae</taxon>
        <taxon>Poeae Chloroplast Group 2 (Poeae type)</taxon>
        <taxon>Loliodinae</taxon>
        <taxon>Loliinae</taxon>
        <taxon>Lolium</taxon>
    </lineage>
</organism>
<dbReference type="AlphaFoldDB" id="A0AAD8R4L2"/>
<feature type="compositionally biased region" description="Polar residues" evidence="1">
    <location>
        <begin position="31"/>
        <end position="46"/>
    </location>
</feature>
<evidence type="ECO:0000313" key="4">
    <source>
        <dbReference type="Proteomes" id="UP001231189"/>
    </source>
</evidence>
<proteinExistence type="predicted"/>
<gene>
    <name evidence="3" type="ORF">QYE76_036271</name>
</gene>
<sequence>MTGARNLLDDLSAERAPPSMHFHRAAPPPTCSTMPTTVPYRSTEQAPQPPPVDTEEDTTGHPGSLNIEEEPLFAEELIQAAAAQARVRRVSKRTNNYTVQEDKMLVDAWLTIGQDASTGAEQKGTAFWRRIYVYFHEHQKYGHEAFETDRSDISLQKRWGVIQTECNKFQAAYDHVKRMPVSGMGMKDLRGLHELIAMTRAKEVELKAKEVELKRQAENNLIMNADLSTMSDAKRAWFEKRRKEILERPN</sequence>
<dbReference type="PANTHER" id="PTHR45125">
    <property type="entry name" value="F21J9.4-RELATED"/>
    <property type="match status" value="1"/>
</dbReference>
<feature type="domain" description="No apical meristem-associated C-terminal" evidence="2">
    <location>
        <begin position="192"/>
        <end position="245"/>
    </location>
</feature>
<keyword evidence="4" id="KW-1185">Reference proteome</keyword>
<dbReference type="InterPro" id="IPR029466">
    <property type="entry name" value="NAM-associated_C"/>
</dbReference>
<name>A0AAD8R4L2_LOLMU</name>
<dbReference type="Proteomes" id="UP001231189">
    <property type="component" value="Unassembled WGS sequence"/>
</dbReference>
<evidence type="ECO:0000256" key="1">
    <source>
        <dbReference type="SAM" id="MobiDB-lite"/>
    </source>
</evidence>
<dbReference type="Pfam" id="PF14303">
    <property type="entry name" value="NAM-associated"/>
    <property type="match status" value="1"/>
</dbReference>